<dbReference type="PROSITE" id="PS01209">
    <property type="entry name" value="LDLRA_1"/>
    <property type="match status" value="1"/>
</dbReference>
<evidence type="ECO:0000256" key="3">
    <source>
        <dbReference type="ARBA" id="ARBA00022737"/>
    </source>
</evidence>
<proteinExistence type="predicted"/>
<evidence type="ECO:0000313" key="10">
    <source>
        <dbReference type="EMBL" id="VDN44196.1"/>
    </source>
</evidence>
<keyword evidence="4" id="KW-1133">Transmembrane helix</keyword>
<dbReference type="GO" id="GO:0042562">
    <property type="term" value="F:hormone binding"/>
    <property type="evidence" value="ECO:0007669"/>
    <property type="project" value="TreeGrafter"/>
</dbReference>
<dbReference type="InterPro" id="IPR023415">
    <property type="entry name" value="LDLR_class-A_CS"/>
</dbReference>
<dbReference type="InterPro" id="IPR051221">
    <property type="entry name" value="LDLR-related"/>
</dbReference>
<dbReference type="GO" id="GO:0043235">
    <property type="term" value="C:receptor complex"/>
    <property type="evidence" value="ECO:0007669"/>
    <property type="project" value="TreeGrafter"/>
</dbReference>
<keyword evidence="2" id="KW-0812">Transmembrane</keyword>
<dbReference type="EMBL" id="UYRT01105193">
    <property type="protein sequence ID" value="VDN44196.1"/>
    <property type="molecule type" value="Genomic_DNA"/>
</dbReference>
<dbReference type="GO" id="GO:0006898">
    <property type="term" value="P:receptor-mediated endocytosis"/>
    <property type="evidence" value="ECO:0007669"/>
    <property type="project" value="TreeGrafter"/>
</dbReference>
<keyword evidence="8" id="KW-0325">Glycoprotein</keyword>
<keyword evidence="11" id="KW-1185">Reference proteome</keyword>
<dbReference type="PANTHER" id="PTHR22722:SF15">
    <property type="entry name" value="LOW-DENSITY LIPOPROTEIN RECEPTOR-RELATED"/>
    <property type="match status" value="1"/>
</dbReference>
<dbReference type="SMART" id="SM00192">
    <property type="entry name" value="LDLa"/>
    <property type="match status" value="2"/>
</dbReference>
<reference evidence="10 11" key="1">
    <citation type="submission" date="2018-11" db="EMBL/GenBank/DDBJ databases">
        <authorList>
            <consortium name="Pathogen Informatics"/>
        </authorList>
    </citation>
    <scope>NUCLEOTIDE SEQUENCE [LARGE SCALE GENOMIC DNA]</scope>
</reference>
<dbReference type="Proteomes" id="UP000271098">
    <property type="component" value="Unassembled WGS sequence"/>
</dbReference>
<evidence type="ECO:0000256" key="4">
    <source>
        <dbReference type="ARBA" id="ARBA00022989"/>
    </source>
</evidence>
<accession>A0A3P7RM99</accession>
<keyword evidence="7" id="KW-0675">Receptor</keyword>
<protein>
    <submittedName>
        <fullName evidence="10">Uncharacterized protein</fullName>
    </submittedName>
</protein>
<evidence type="ECO:0000256" key="6">
    <source>
        <dbReference type="ARBA" id="ARBA00023157"/>
    </source>
</evidence>
<sequence length="207" mass="23481">MHEITTVQVHDFIDCLERIPPTSSMVLTQQLFVNIFRHVSCLHWHFKCDDGQECIHSMAKCDGHQDCSDGSDESPHWCRNVAIDNWPCDDRKASIPRSLICNGLVFDASESFRLSYEKEINPRVNDCNDESDEAHCRCASPSHHFDCAGVGSFAASRPGECISRELMCNGVSNCYGGQDEAKQVLIICFYTHKRRNGPKFIRCSELY</sequence>
<evidence type="ECO:0000256" key="5">
    <source>
        <dbReference type="ARBA" id="ARBA00023136"/>
    </source>
</evidence>
<evidence type="ECO:0000256" key="9">
    <source>
        <dbReference type="PROSITE-ProRule" id="PRU00124"/>
    </source>
</evidence>
<dbReference type="PRINTS" id="PR00261">
    <property type="entry name" value="LDLRECEPTOR"/>
</dbReference>
<gene>
    <name evidence="10" type="ORF">GPUH_LOCUS25432</name>
</gene>
<dbReference type="OrthoDB" id="5865588at2759"/>
<dbReference type="PANTHER" id="PTHR22722">
    <property type="entry name" value="LOW-DENSITY LIPOPROTEIN RECEPTOR-RELATED PROTEIN 2-RELATED"/>
    <property type="match status" value="1"/>
</dbReference>
<evidence type="ECO:0000256" key="7">
    <source>
        <dbReference type="ARBA" id="ARBA00023170"/>
    </source>
</evidence>
<evidence type="ECO:0000256" key="8">
    <source>
        <dbReference type="ARBA" id="ARBA00023180"/>
    </source>
</evidence>
<evidence type="ECO:0000256" key="1">
    <source>
        <dbReference type="ARBA" id="ARBA00004167"/>
    </source>
</evidence>
<name>A0A3P7RM99_9BILA</name>
<dbReference type="InterPro" id="IPR036055">
    <property type="entry name" value="LDL_receptor-like_sf"/>
</dbReference>
<evidence type="ECO:0000313" key="11">
    <source>
        <dbReference type="Proteomes" id="UP000271098"/>
    </source>
</evidence>
<dbReference type="Gene3D" id="4.10.400.10">
    <property type="entry name" value="Low-density Lipoprotein Receptor"/>
    <property type="match status" value="3"/>
</dbReference>
<keyword evidence="3" id="KW-0677">Repeat</keyword>
<keyword evidence="6" id="KW-1015">Disulfide bond</keyword>
<keyword evidence="5" id="KW-0472">Membrane</keyword>
<dbReference type="Pfam" id="PF00057">
    <property type="entry name" value="Ldl_recept_a"/>
    <property type="match status" value="1"/>
</dbReference>
<comment type="subcellular location">
    <subcellularLocation>
        <location evidence="1">Membrane</location>
        <topology evidence="1">Single-pass membrane protein</topology>
    </subcellularLocation>
</comment>
<dbReference type="InterPro" id="IPR002172">
    <property type="entry name" value="LDrepeatLR_classA_rpt"/>
</dbReference>
<dbReference type="CDD" id="cd00112">
    <property type="entry name" value="LDLa"/>
    <property type="match status" value="1"/>
</dbReference>
<organism evidence="10 11">
    <name type="scientific">Gongylonema pulchrum</name>
    <dbReference type="NCBI Taxonomy" id="637853"/>
    <lineage>
        <taxon>Eukaryota</taxon>
        <taxon>Metazoa</taxon>
        <taxon>Ecdysozoa</taxon>
        <taxon>Nematoda</taxon>
        <taxon>Chromadorea</taxon>
        <taxon>Rhabditida</taxon>
        <taxon>Spirurina</taxon>
        <taxon>Spiruromorpha</taxon>
        <taxon>Spiruroidea</taxon>
        <taxon>Gongylonematidae</taxon>
        <taxon>Gongylonema</taxon>
    </lineage>
</organism>
<dbReference type="SUPFAM" id="SSF57424">
    <property type="entry name" value="LDL receptor-like module"/>
    <property type="match status" value="2"/>
</dbReference>
<dbReference type="PROSITE" id="PS50068">
    <property type="entry name" value="LDLRA_2"/>
    <property type="match status" value="2"/>
</dbReference>
<evidence type="ECO:0000256" key="2">
    <source>
        <dbReference type="ARBA" id="ARBA00022692"/>
    </source>
</evidence>
<dbReference type="AlphaFoldDB" id="A0A3P7RM99"/>
<comment type="caution">
    <text evidence="9">Lacks conserved residue(s) required for the propagation of feature annotation.</text>
</comment>
<dbReference type="GO" id="GO:0016324">
    <property type="term" value="C:apical plasma membrane"/>
    <property type="evidence" value="ECO:0007669"/>
    <property type="project" value="TreeGrafter"/>
</dbReference>